<feature type="domain" description="C2H2-type" evidence="11">
    <location>
        <begin position="593"/>
        <end position="616"/>
    </location>
</feature>
<dbReference type="Gene3D" id="3.30.160.60">
    <property type="entry name" value="Classic Zinc Finger"/>
    <property type="match status" value="4"/>
</dbReference>
<evidence type="ECO:0000256" key="4">
    <source>
        <dbReference type="ARBA" id="ARBA00022771"/>
    </source>
</evidence>
<dbReference type="PROSITE" id="PS50157">
    <property type="entry name" value="ZINC_FINGER_C2H2_2"/>
    <property type="match status" value="6"/>
</dbReference>
<feature type="compositionally biased region" description="Basic and acidic residues" evidence="10">
    <location>
        <begin position="310"/>
        <end position="388"/>
    </location>
</feature>
<evidence type="ECO:0000259" key="11">
    <source>
        <dbReference type="PROSITE" id="PS50157"/>
    </source>
</evidence>
<keyword evidence="13" id="KW-1185">Reference proteome</keyword>
<dbReference type="PANTHER" id="PTHR24399:SF23">
    <property type="entry name" value="C2H2-TYPE DOMAIN-CONTAINING PROTEIN"/>
    <property type="match status" value="1"/>
</dbReference>
<feature type="domain" description="C2H2-type" evidence="11">
    <location>
        <begin position="565"/>
        <end position="592"/>
    </location>
</feature>
<evidence type="ECO:0000256" key="8">
    <source>
        <dbReference type="ARBA" id="ARBA00023242"/>
    </source>
</evidence>
<dbReference type="FunFam" id="3.30.160.60:FF:000110">
    <property type="entry name" value="Zinc finger protein-like"/>
    <property type="match status" value="1"/>
</dbReference>
<dbReference type="SMART" id="SM00355">
    <property type="entry name" value="ZnF_C2H2"/>
    <property type="match status" value="6"/>
</dbReference>
<dbReference type="PROSITE" id="PS00028">
    <property type="entry name" value="ZINC_FINGER_C2H2_1"/>
    <property type="match status" value="6"/>
</dbReference>
<dbReference type="PANTHER" id="PTHR24399">
    <property type="entry name" value="ZINC FINGER AND BTB DOMAIN-CONTAINING"/>
    <property type="match status" value="1"/>
</dbReference>
<dbReference type="Pfam" id="PF00096">
    <property type="entry name" value="zf-C2H2"/>
    <property type="match status" value="1"/>
</dbReference>
<feature type="domain" description="C2H2-type" evidence="11">
    <location>
        <begin position="653"/>
        <end position="681"/>
    </location>
</feature>
<proteinExistence type="predicted"/>
<dbReference type="Gene3D" id="1.10.340.70">
    <property type="match status" value="2"/>
</dbReference>
<dbReference type="InterPro" id="IPR036236">
    <property type="entry name" value="Znf_C2H2_sf"/>
</dbReference>
<evidence type="ECO:0000313" key="12">
    <source>
        <dbReference type="EnsemblMetazoa" id="G1950.1:cds"/>
    </source>
</evidence>
<protein>
    <recommendedName>
        <fullName evidence="11">C2H2-type domain-containing protein</fullName>
    </recommendedName>
</protein>
<dbReference type="InterPro" id="IPR013087">
    <property type="entry name" value="Znf_C2H2_type"/>
</dbReference>
<accession>A0A8W8JMF0</accession>
<evidence type="ECO:0000313" key="13">
    <source>
        <dbReference type="Proteomes" id="UP000005408"/>
    </source>
</evidence>
<dbReference type="GO" id="GO:0008270">
    <property type="term" value="F:zinc ion binding"/>
    <property type="evidence" value="ECO:0007669"/>
    <property type="project" value="UniProtKB-KW"/>
</dbReference>
<dbReference type="GO" id="GO:0001227">
    <property type="term" value="F:DNA-binding transcription repressor activity, RNA polymerase II-specific"/>
    <property type="evidence" value="ECO:0007669"/>
    <property type="project" value="TreeGrafter"/>
</dbReference>
<feature type="domain" description="C2H2-type" evidence="11">
    <location>
        <begin position="623"/>
        <end position="651"/>
    </location>
</feature>
<evidence type="ECO:0000256" key="5">
    <source>
        <dbReference type="ARBA" id="ARBA00022833"/>
    </source>
</evidence>
<keyword evidence="3" id="KW-0677">Repeat</keyword>
<comment type="subcellular location">
    <subcellularLocation>
        <location evidence="1">Nucleus</location>
    </subcellularLocation>
</comment>
<keyword evidence="4 9" id="KW-0863">Zinc-finger</keyword>
<sequence>MQYCSVKCQGDALFGVELDAYYQAIFQYKKHKSYLPGCPDNYKRVLRKSAVSYTVFEDKLFYTTDGELRYVPMTWKERLYYLASAHMSQKGKHINKNNMAQWMTDKKIAWKGISVDCTAFAAACPHCTLGERKSEPISKQSFKDDPVLKMAEDNYSLLLNYLQKQTFPSTTPQSQKDTVTSIAKNFVIQKGVLYHKKGKMGDLRCLEVGTKDRKVAMQAAHVSNDEHFGPGDTFSRLSDKFVWNRMGESVNNFIAGCCKKKDEEYATPRTLINRNVDFFNKQFLNGVVDKILVQGKEKYSKPVIQDLLDHIKEEPNSPVKEEEAVEMGEKNEENEKQEGNTSGEKSEVKETQEGNENQKVKETQEGNENQKVKETQEGNENQKVKETQEGNENQKCQEKTDKAGETEEKTEETEKQKKSTTQNQTLRKEQSPTNRKITSTKSFTRGPEKETEAHGLDTMITTTVGNVMKTGVMSDRVTRTAVSSIIPPEELEEEEEEEEEAMQTETLTEVVPKIEDVSGSSSTGVKEEEKKGKAIHLVCEYCGMIFKGHNKYKIHMYGHTGVKPYPCTLCDKSFTLKKTLKFHLGKHAGQKPFLCNICGKRFHVPNSLRSHLQIHAKGGNNIHYCKLCNREFATDARFEKHLKFKHPPEEEEHLCSQCGKKFCSRKSLKRHEKSAHDAVKSHFCKVCERGFFRKEYLNRHMQQHELQTEGGTKKVKSLVIRKPKALQNKKPTTKTVEKTEPGNIIIQTVQEGENPSISNVVGNIRIEVEPGQVEEYFIQEGDGSTENMYYAVETNEVDQEGGGSTLVYSFPSVQYEIECPDGQLNQEALSAITMLAQASSQQNV</sequence>
<dbReference type="Pfam" id="PF17921">
    <property type="entry name" value="Integrase_H2C2"/>
    <property type="match status" value="1"/>
</dbReference>
<evidence type="ECO:0000256" key="7">
    <source>
        <dbReference type="ARBA" id="ARBA00023163"/>
    </source>
</evidence>
<evidence type="ECO:0000256" key="9">
    <source>
        <dbReference type="PROSITE-ProRule" id="PRU00042"/>
    </source>
</evidence>
<keyword evidence="8" id="KW-0539">Nucleus</keyword>
<dbReference type="GO" id="GO:0000978">
    <property type="term" value="F:RNA polymerase II cis-regulatory region sequence-specific DNA binding"/>
    <property type="evidence" value="ECO:0007669"/>
    <property type="project" value="TreeGrafter"/>
</dbReference>
<feature type="compositionally biased region" description="Polar residues" evidence="10">
    <location>
        <begin position="431"/>
        <end position="443"/>
    </location>
</feature>
<dbReference type="InterPro" id="IPR041588">
    <property type="entry name" value="Integrase_H2C2"/>
</dbReference>
<dbReference type="FunFam" id="3.30.160.60:FF:000100">
    <property type="entry name" value="Zinc finger 45-like"/>
    <property type="match status" value="1"/>
</dbReference>
<dbReference type="AlphaFoldDB" id="A0A8W8JMF0"/>
<organism evidence="12 13">
    <name type="scientific">Magallana gigas</name>
    <name type="common">Pacific oyster</name>
    <name type="synonym">Crassostrea gigas</name>
    <dbReference type="NCBI Taxonomy" id="29159"/>
    <lineage>
        <taxon>Eukaryota</taxon>
        <taxon>Metazoa</taxon>
        <taxon>Spiralia</taxon>
        <taxon>Lophotrochozoa</taxon>
        <taxon>Mollusca</taxon>
        <taxon>Bivalvia</taxon>
        <taxon>Autobranchia</taxon>
        <taxon>Pteriomorphia</taxon>
        <taxon>Ostreida</taxon>
        <taxon>Ostreoidea</taxon>
        <taxon>Ostreidae</taxon>
        <taxon>Magallana</taxon>
    </lineage>
</organism>
<name>A0A8W8JMF0_MAGGI</name>
<keyword evidence="7" id="KW-0804">Transcription</keyword>
<keyword evidence="2" id="KW-0479">Metal-binding</keyword>
<feature type="compositionally biased region" description="Basic and acidic residues" evidence="10">
    <location>
        <begin position="395"/>
        <end position="417"/>
    </location>
</feature>
<keyword evidence="5" id="KW-0862">Zinc</keyword>
<evidence type="ECO:0000256" key="1">
    <source>
        <dbReference type="ARBA" id="ARBA00004123"/>
    </source>
</evidence>
<evidence type="ECO:0000256" key="6">
    <source>
        <dbReference type="ARBA" id="ARBA00023015"/>
    </source>
</evidence>
<feature type="region of interest" description="Disordered" evidence="10">
    <location>
        <begin position="310"/>
        <end position="458"/>
    </location>
</feature>
<dbReference type="EnsemblMetazoa" id="G1950.1">
    <property type="protein sequence ID" value="G1950.1:cds"/>
    <property type="gene ID" value="G1950"/>
</dbReference>
<feature type="compositionally biased region" description="Basic and acidic residues" evidence="10">
    <location>
        <begin position="446"/>
        <end position="455"/>
    </location>
</feature>
<reference evidence="12" key="1">
    <citation type="submission" date="2022-08" db="UniProtKB">
        <authorList>
            <consortium name="EnsemblMetazoa"/>
        </authorList>
    </citation>
    <scope>IDENTIFICATION</scope>
    <source>
        <strain evidence="12">05x7-T-G4-1.051#20</strain>
    </source>
</reference>
<dbReference type="SUPFAM" id="SSF57667">
    <property type="entry name" value="beta-beta-alpha zinc fingers"/>
    <property type="match status" value="3"/>
</dbReference>
<dbReference type="Proteomes" id="UP000005408">
    <property type="component" value="Unassembled WGS sequence"/>
</dbReference>
<evidence type="ECO:0000256" key="10">
    <source>
        <dbReference type="SAM" id="MobiDB-lite"/>
    </source>
</evidence>
<evidence type="ECO:0000256" key="3">
    <source>
        <dbReference type="ARBA" id="ARBA00022737"/>
    </source>
</evidence>
<feature type="domain" description="C2H2-type" evidence="11">
    <location>
        <begin position="537"/>
        <end position="564"/>
    </location>
</feature>
<dbReference type="GO" id="GO:0005654">
    <property type="term" value="C:nucleoplasm"/>
    <property type="evidence" value="ECO:0007669"/>
    <property type="project" value="TreeGrafter"/>
</dbReference>
<evidence type="ECO:0000256" key="2">
    <source>
        <dbReference type="ARBA" id="ARBA00022723"/>
    </source>
</evidence>
<feature type="domain" description="C2H2-type" evidence="11">
    <location>
        <begin position="682"/>
        <end position="709"/>
    </location>
</feature>
<keyword evidence="6" id="KW-0805">Transcription regulation</keyword>